<gene>
    <name evidence="1" type="ORF">LTS18_011690</name>
</gene>
<keyword evidence="2" id="KW-1185">Reference proteome</keyword>
<organism evidence="1 2">
    <name type="scientific">Coniosporium uncinatum</name>
    <dbReference type="NCBI Taxonomy" id="93489"/>
    <lineage>
        <taxon>Eukaryota</taxon>
        <taxon>Fungi</taxon>
        <taxon>Dikarya</taxon>
        <taxon>Ascomycota</taxon>
        <taxon>Pezizomycotina</taxon>
        <taxon>Dothideomycetes</taxon>
        <taxon>Dothideomycetes incertae sedis</taxon>
        <taxon>Coniosporium</taxon>
    </lineage>
</organism>
<evidence type="ECO:0000313" key="2">
    <source>
        <dbReference type="Proteomes" id="UP001186974"/>
    </source>
</evidence>
<proteinExistence type="predicted"/>
<comment type="caution">
    <text evidence="1">The sequence shown here is derived from an EMBL/GenBank/DDBJ whole genome shotgun (WGS) entry which is preliminary data.</text>
</comment>
<accession>A0ACC3D9D3</accession>
<protein>
    <submittedName>
        <fullName evidence="1">Uncharacterized protein</fullName>
    </submittedName>
</protein>
<name>A0ACC3D9D3_9PEZI</name>
<dbReference type="EMBL" id="JAWDJW010006675">
    <property type="protein sequence ID" value="KAK3063919.1"/>
    <property type="molecule type" value="Genomic_DNA"/>
</dbReference>
<dbReference type="Proteomes" id="UP001186974">
    <property type="component" value="Unassembled WGS sequence"/>
</dbReference>
<evidence type="ECO:0000313" key="1">
    <source>
        <dbReference type="EMBL" id="KAK3063919.1"/>
    </source>
</evidence>
<sequence length="268" mass="29448">MRETYKKIILQKRAKRLNIAPPSQAGPTGATAIKFLLTVTLFRPLHMLIAEPIVGFLSLYTAFAFAVLFGFFAAFPLVFGRVYGFTTSQIGLTFLAIGLGVIISVVVSVVFDKVLYQKQYRKVLAEGGTIVQPEHRLYSAMIGSIGMPIGLFWFAWTSRSSIHFMVPVLGTIPFAFGNLCIFTSTALYLVDVYGPLNGASAMAANGLLRYALGAAFPLFTVQMYTTLGIGWATSLLGFVSVAMLPIPWVLFTFGRRIRSRSHYDTLKS</sequence>
<reference evidence="1" key="1">
    <citation type="submission" date="2024-09" db="EMBL/GenBank/DDBJ databases">
        <title>Black Yeasts Isolated from many extreme environments.</title>
        <authorList>
            <person name="Coleine C."/>
            <person name="Stajich J.E."/>
            <person name="Selbmann L."/>
        </authorList>
    </citation>
    <scope>NUCLEOTIDE SEQUENCE</scope>
    <source>
        <strain evidence="1">CCFEE 5737</strain>
    </source>
</reference>